<reference evidence="1" key="1">
    <citation type="submission" date="2018-05" db="EMBL/GenBank/DDBJ databases">
        <title>Draft genome of Mucuna pruriens seed.</title>
        <authorList>
            <person name="Nnadi N.E."/>
            <person name="Vos R."/>
            <person name="Hasami M.H."/>
            <person name="Devisetty U.K."/>
            <person name="Aguiy J.C."/>
        </authorList>
    </citation>
    <scope>NUCLEOTIDE SEQUENCE [LARGE SCALE GENOMIC DNA]</scope>
    <source>
        <strain evidence="1">JCA_2017</strain>
    </source>
</reference>
<evidence type="ECO:0000313" key="1">
    <source>
        <dbReference type="EMBL" id="RDX77625.1"/>
    </source>
</evidence>
<dbReference type="AlphaFoldDB" id="A0A371FH42"/>
<evidence type="ECO:0008006" key="3">
    <source>
        <dbReference type="Google" id="ProtNLM"/>
    </source>
</evidence>
<gene>
    <name evidence="1" type="ORF">CR513_42216</name>
</gene>
<accession>A0A371FH42</accession>
<evidence type="ECO:0000313" key="2">
    <source>
        <dbReference type="Proteomes" id="UP000257109"/>
    </source>
</evidence>
<sequence length="376" mass="42845">MNAIIQDLKMQIGQLANTVSHLQSQLTLTNNSKSERECKFNYSENWKRIATTSTTELPRSTDADFKLDADSWVPQQNKTVPLSFPTRTLLERKLESDEELLRMFQKVEINIPILDAIKQIPKYAKFLKELCVHKRKKMKRGVEVGGIVSALTRNEDFTTRAQALLEKCRDPRIFSVPCNIGDCTFANVMLDLRASINLMPTSMYKSLNLDVLVQVNELIFPTDFYVLDMENETSGKGSTLILGRPFLMTARTKIDVHAGTLSMEFGFNISEAMKQDHSLFGIDLIDELLENQVDEPDPKATNDNPSSMPPPIELKPLPSHLKYAYLNTEQQFPIIISNNLYQEQEDKLLCILRQHKKPIGVETIQPSRDKPLHLHA</sequence>
<feature type="non-terminal residue" evidence="1">
    <location>
        <position position="1"/>
    </location>
</feature>
<dbReference type="Proteomes" id="UP000257109">
    <property type="component" value="Unassembled WGS sequence"/>
</dbReference>
<comment type="caution">
    <text evidence="1">The sequence shown here is derived from an EMBL/GenBank/DDBJ whole genome shotgun (WGS) entry which is preliminary data.</text>
</comment>
<keyword evidence="2" id="KW-1185">Reference proteome</keyword>
<dbReference type="EMBL" id="QJKJ01009126">
    <property type="protein sequence ID" value="RDX77625.1"/>
    <property type="molecule type" value="Genomic_DNA"/>
</dbReference>
<dbReference type="PANTHER" id="PTHR33067">
    <property type="entry name" value="RNA-DIRECTED DNA POLYMERASE-RELATED"/>
    <property type="match status" value="1"/>
</dbReference>
<dbReference type="PANTHER" id="PTHR33067:SF9">
    <property type="entry name" value="RNA-DIRECTED DNA POLYMERASE"/>
    <property type="match status" value="1"/>
</dbReference>
<name>A0A371FH42_MUCPR</name>
<proteinExistence type="predicted"/>
<dbReference type="Gene3D" id="2.40.70.10">
    <property type="entry name" value="Acid Proteases"/>
    <property type="match status" value="1"/>
</dbReference>
<organism evidence="1 2">
    <name type="scientific">Mucuna pruriens</name>
    <name type="common">Velvet bean</name>
    <name type="synonym">Dolichos pruriens</name>
    <dbReference type="NCBI Taxonomy" id="157652"/>
    <lineage>
        <taxon>Eukaryota</taxon>
        <taxon>Viridiplantae</taxon>
        <taxon>Streptophyta</taxon>
        <taxon>Embryophyta</taxon>
        <taxon>Tracheophyta</taxon>
        <taxon>Spermatophyta</taxon>
        <taxon>Magnoliopsida</taxon>
        <taxon>eudicotyledons</taxon>
        <taxon>Gunneridae</taxon>
        <taxon>Pentapetalae</taxon>
        <taxon>rosids</taxon>
        <taxon>fabids</taxon>
        <taxon>Fabales</taxon>
        <taxon>Fabaceae</taxon>
        <taxon>Papilionoideae</taxon>
        <taxon>50 kb inversion clade</taxon>
        <taxon>NPAAA clade</taxon>
        <taxon>indigoferoid/millettioid clade</taxon>
        <taxon>Phaseoleae</taxon>
        <taxon>Mucuna</taxon>
    </lineage>
</organism>
<protein>
    <recommendedName>
        <fullName evidence="3">Aspartic peptidase DDI1-type domain-containing protein</fullName>
    </recommendedName>
</protein>
<dbReference type="InterPro" id="IPR021109">
    <property type="entry name" value="Peptidase_aspartic_dom_sf"/>
</dbReference>